<accession>A0A5B0PW94</accession>
<dbReference type="Proteomes" id="UP000325313">
    <property type="component" value="Unassembled WGS sequence"/>
</dbReference>
<gene>
    <name evidence="2" type="ORF">PGTUg99_011308</name>
</gene>
<reference evidence="2 3" key="1">
    <citation type="submission" date="2019-05" db="EMBL/GenBank/DDBJ databases">
        <title>Emergence of the Ug99 lineage of the wheat stem rust pathogen through somatic hybridization.</title>
        <authorList>
            <person name="Li F."/>
            <person name="Upadhyaya N.M."/>
            <person name="Sperschneider J."/>
            <person name="Matny O."/>
            <person name="Nguyen-Phuc H."/>
            <person name="Mago R."/>
            <person name="Raley C."/>
            <person name="Miller M.E."/>
            <person name="Silverstein K.A.T."/>
            <person name="Henningsen E."/>
            <person name="Hirsch C.D."/>
            <person name="Visser B."/>
            <person name="Pretorius Z.A."/>
            <person name="Steffenson B.J."/>
            <person name="Schwessinger B."/>
            <person name="Dodds P.N."/>
            <person name="Figueroa M."/>
        </authorList>
    </citation>
    <scope>NUCLEOTIDE SEQUENCE [LARGE SCALE GENOMIC DNA]</scope>
    <source>
        <strain evidence="2 3">Ug99</strain>
    </source>
</reference>
<evidence type="ECO:0000313" key="2">
    <source>
        <dbReference type="EMBL" id="KAA1105198.1"/>
    </source>
</evidence>
<dbReference type="EMBL" id="VDEP01000311">
    <property type="protein sequence ID" value="KAA1105198.1"/>
    <property type="molecule type" value="Genomic_DNA"/>
</dbReference>
<feature type="signal peptide" evidence="1">
    <location>
        <begin position="1"/>
        <end position="16"/>
    </location>
</feature>
<evidence type="ECO:0000313" key="3">
    <source>
        <dbReference type="Proteomes" id="UP000325313"/>
    </source>
</evidence>
<name>A0A5B0PW94_PUCGR</name>
<comment type="caution">
    <text evidence="2">The sequence shown here is derived from an EMBL/GenBank/DDBJ whole genome shotgun (WGS) entry which is preliminary data.</text>
</comment>
<protein>
    <submittedName>
        <fullName evidence="2">Uncharacterized protein</fullName>
    </submittedName>
</protein>
<sequence length="50" mass="5420">MNFFTLLWAHLVVSLALMIPAPYDRIPLPGPYSCVGQAGVRACCPQGQNC</sequence>
<dbReference type="AlphaFoldDB" id="A0A5B0PW94"/>
<keyword evidence="1" id="KW-0732">Signal</keyword>
<proteinExistence type="predicted"/>
<feature type="chain" id="PRO_5023028465" evidence="1">
    <location>
        <begin position="17"/>
        <end position="50"/>
    </location>
</feature>
<evidence type="ECO:0000256" key="1">
    <source>
        <dbReference type="SAM" id="SignalP"/>
    </source>
</evidence>
<organism evidence="2 3">
    <name type="scientific">Puccinia graminis f. sp. tritici</name>
    <dbReference type="NCBI Taxonomy" id="56615"/>
    <lineage>
        <taxon>Eukaryota</taxon>
        <taxon>Fungi</taxon>
        <taxon>Dikarya</taxon>
        <taxon>Basidiomycota</taxon>
        <taxon>Pucciniomycotina</taxon>
        <taxon>Pucciniomycetes</taxon>
        <taxon>Pucciniales</taxon>
        <taxon>Pucciniaceae</taxon>
        <taxon>Puccinia</taxon>
    </lineage>
</organism>